<dbReference type="Gene3D" id="3.60.15.10">
    <property type="entry name" value="Ribonuclease Z/Hydroxyacylglutathione hydrolase-like"/>
    <property type="match status" value="1"/>
</dbReference>
<dbReference type="InterPro" id="IPR036866">
    <property type="entry name" value="RibonucZ/Hydroxyglut_hydro"/>
</dbReference>
<reference evidence="2" key="1">
    <citation type="submission" date="2017-09" db="EMBL/GenBank/DDBJ databases">
        <title>Depth-based differentiation of microbial function through sediment-hosted aquifers and enrichment of novel symbionts in the deep terrestrial subsurface.</title>
        <authorList>
            <person name="Probst A.J."/>
            <person name="Ladd B."/>
            <person name="Jarett J.K."/>
            <person name="Geller-Mcgrath D.E."/>
            <person name="Sieber C.M.K."/>
            <person name="Emerson J.B."/>
            <person name="Anantharaman K."/>
            <person name="Thomas B.C."/>
            <person name="Malmstrom R."/>
            <person name="Stieglmeier M."/>
            <person name="Klingl A."/>
            <person name="Woyke T."/>
            <person name="Ryan C.M."/>
            <person name="Banfield J.F."/>
        </authorList>
    </citation>
    <scope>NUCLEOTIDE SEQUENCE [LARGE SCALE GENOMIC DNA]</scope>
</reference>
<evidence type="ECO:0000313" key="1">
    <source>
        <dbReference type="EMBL" id="PIR82518.1"/>
    </source>
</evidence>
<protein>
    <recommendedName>
        <fullName evidence="3">Metallo-beta-lactamase domain-containing protein</fullName>
    </recommendedName>
</protein>
<dbReference type="EMBL" id="PFBM01000012">
    <property type="protein sequence ID" value="PIR82518.1"/>
    <property type="molecule type" value="Genomic_DNA"/>
</dbReference>
<dbReference type="Proteomes" id="UP000231379">
    <property type="component" value="Unassembled WGS sequence"/>
</dbReference>
<gene>
    <name evidence="1" type="ORF">COU20_01820</name>
</gene>
<name>A0A2H0U7X6_9BACT</name>
<organism evidence="1 2">
    <name type="scientific">Candidatus Kaiserbacteria bacterium CG10_big_fil_rev_8_21_14_0_10_59_10</name>
    <dbReference type="NCBI Taxonomy" id="1974612"/>
    <lineage>
        <taxon>Bacteria</taxon>
        <taxon>Candidatus Kaiseribacteriota</taxon>
    </lineage>
</organism>
<dbReference type="SUPFAM" id="SSF56281">
    <property type="entry name" value="Metallo-hydrolase/oxidoreductase"/>
    <property type="match status" value="1"/>
</dbReference>
<dbReference type="PANTHER" id="PTHR43546:SF3">
    <property type="entry name" value="UPF0173 METAL-DEPENDENT HYDROLASE MJ1163"/>
    <property type="match status" value="1"/>
</dbReference>
<comment type="caution">
    <text evidence="1">The sequence shown here is derived from an EMBL/GenBank/DDBJ whole genome shotgun (WGS) entry which is preliminary data.</text>
</comment>
<dbReference type="AlphaFoldDB" id="A0A2H0U7X6"/>
<sequence>MRVTKIGHCCLLVEHGGATFLTDPGGYSKGQERASGVDAVLITHEHADHLHVGSLKEVLAHNPAATVFTNAAVGALLAKEGVQFELLEGESAAEVKGVRIEAFDAKHEEIFEEVGQVQNTGYFIGDKLFYPGDSYGTPKRPVDVLALPVAGPWCRIGDAIRYALALRPRAAFPVHDGMLQEERYGAHHSIPQQVLAARGVEFVPMREGDVKEF</sequence>
<dbReference type="InterPro" id="IPR050114">
    <property type="entry name" value="UPF0173_UPF0282_UlaG_hydrolase"/>
</dbReference>
<dbReference type="Pfam" id="PF13483">
    <property type="entry name" value="Lactamase_B_3"/>
    <property type="match status" value="1"/>
</dbReference>
<evidence type="ECO:0000313" key="2">
    <source>
        <dbReference type="Proteomes" id="UP000231379"/>
    </source>
</evidence>
<proteinExistence type="predicted"/>
<dbReference type="PANTHER" id="PTHR43546">
    <property type="entry name" value="UPF0173 METAL-DEPENDENT HYDROLASE MJ1163-RELATED"/>
    <property type="match status" value="1"/>
</dbReference>
<accession>A0A2H0U7X6</accession>
<evidence type="ECO:0008006" key="3">
    <source>
        <dbReference type="Google" id="ProtNLM"/>
    </source>
</evidence>